<evidence type="ECO:0000313" key="1">
    <source>
        <dbReference type="EMBL" id="MEQ2266842.1"/>
    </source>
</evidence>
<proteinExistence type="predicted"/>
<dbReference type="EMBL" id="JAHRIM010040788">
    <property type="protein sequence ID" value="MEQ2266842.1"/>
    <property type="molecule type" value="Genomic_DNA"/>
</dbReference>
<comment type="caution">
    <text evidence="1">The sequence shown here is derived from an EMBL/GenBank/DDBJ whole genome shotgun (WGS) entry which is preliminary data.</text>
</comment>
<name>A0ABV0WEE9_9TELE</name>
<accession>A0ABV0WEE9</accession>
<protein>
    <submittedName>
        <fullName evidence="1">Uncharacterized protein</fullName>
    </submittedName>
</protein>
<evidence type="ECO:0000313" key="2">
    <source>
        <dbReference type="Proteomes" id="UP001444071"/>
    </source>
</evidence>
<sequence length="120" mass="14042">MHEQRFIGITRSERLPKELEIKYHAILCMETKKSKFSCENQTISHTLYDLQIKTRKRARCWWSKGLSIARPIYRGLIPSPGGATCLPPLSNPIYRLSTFKKYWKEKRPLVPHKTNLGNNT</sequence>
<dbReference type="Proteomes" id="UP001444071">
    <property type="component" value="Unassembled WGS sequence"/>
</dbReference>
<gene>
    <name evidence="1" type="ORF">XENORESO_019831</name>
</gene>
<keyword evidence="2" id="KW-1185">Reference proteome</keyword>
<organism evidence="1 2">
    <name type="scientific">Xenotaenia resolanae</name>
    <dbReference type="NCBI Taxonomy" id="208358"/>
    <lineage>
        <taxon>Eukaryota</taxon>
        <taxon>Metazoa</taxon>
        <taxon>Chordata</taxon>
        <taxon>Craniata</taxon>
        <taxon>Vertebrata</taxon>
        <taxon>Euteleostomi</taxon>
        <taxon>Actinopterygii</taxon>
        <taxon>Neopterygii</taxon>
        <taxon>Teleostei</taxon>
        <taxon>Neoteleostei</taxon>
        <taxon>Acanthomorphata</taxon>
        <taxon>Ovalentaria</taxon>
        <taxon>Atherinomorphae</taxon>
        <taxon>Cyprinodontiformes</taxon>
        <taxon>Goodeidae</taxon>
        <taxon>Xenotaenia</taxon>
    </lineage>
</organism>
<reference evidence="1 2" key="1">
    <citation type="submission" date="2021-06" db="EMBL/GenBank/DDBJ databases">
        <authorList>
            <person name="Palmer J.M."/>
        </authorList>
    </citation>
    <scope>NUCLEOTIDE SEQUENCE [LARGE SCALE GENOMIC DNA]</scope>
    <source>
        <strain evidence="1 2">XR_2019</strain>
        <tissue evidence="1">Muscle</tissue>
    </source>
</reference>